<evidence type="ECO:0000313" key="8">
    <source>
        <dbReference type="EMBL" id="EAX95132.1"/>
    </source>
</evidence>
<dbReference type="Gene3D" id="1.10.10.60">
    <property type="entry name" value="Homeodomain-like"/>
    <property type="match status" value="2"/>
</dbReference>
<dbReference type="InterPro" id="IPR001005">
    <property type="entry name" value="SANT/Myb"/>
</dbReference>
<dbReference type="PROSITE" id="PS51294">
    <property type="entry name" value="HTH_MYB"/>
    <property type="match status" value="2"/>
</dbReference>
<dbReference type="GO" id="GO:0000978">
    <property type="term" value="F:RNA polymerase II cis-regulatory region sequence-specific DNA binding"/>
    <property type="evidence" value="ECO:0000318"/>
    <property type="project" value="GO_Central"/>
</dbReference>
<evidence type="ECO:0000259" key="6">
    <source>
        <dbReference type="PROSITE" id="PS50090"/>
    </source>
</evidence>
<feature type="domain" description="Myb-like" evidence="6">
    <location>
        <begin position="61"/>
        <end position="108"/>
    </location>
</feature>
<dbReference type="EMBL" id="DS113822">
    <property type="protein sequence ID" value="EAX95132.1"/>
    <property type="molecule type" value="Genomic_DNA"/>
</dbReference>
<dbReference type="OrthoDB" id="2143914at2759"/>
<accession>A2FIY3</accession>
<evidence type="ECO:0000259" key="7">
    <source>
        <dbReference type="PROSITE" id="PS51294"/>
    </source>
</evidence>
<feature type="domain" description="HTH myb-type" evidence="7">
    <location>
        <begin position="68"/>
        <end position="115"/>
    </location>
</feature>
<evidence type="ECO:0000256" key="3">
    <source>
        <dbReference type="ARBA" id="ARBA00023125"/>
    </source>
</evidence>
<dbReference type="VEuPathDB" id="TrichDB:TVAGG3_0794600"/>
<keyword evidence="1" id="KW-0677">Repeat</keyword>
<protein>
    <submittedName>
        <fullName evidence="8">Myb-like DNA-binding domain containing protein</fullName>
    </submittedName>
</protein>
<keyword evidence="5" id="KW-0539">Nucleus</keyword>
<dbReference type="SMART" id="SM00717">
    <property type="entry name" value="SANT"/>
    <property type="match status" value="2"/>
</dbReference>
<dbReference type="CDD" id="cd00167">
    <property type="entry name" value="SANT"/>
    <property type="match status" value="2"/>
</dbReference>
<dbReference type="GO" id="GO:0006355">
    <property type="term" value="P:regulation of DNA-templated transcription"/>
    <property type="evidence" value="ECO:0000318"/>
    <property type="project" value="GO_Central"/>
</dbReference>
<dbReference type="InterPro" id="IPR051575">
    <property type="entry name" value="Myb-like_DNA-bd"/>
</dbReference>
<dbReference type="SUPFAM" id="SSF46689">
    <property type="entry name" value="Homeodomain-like"/>
    <property type="match status" value="1"/>
</dbReference>
<evidence type="ECO:0000313" key="9">
    <source>
        <dbReference type="Proteomes" id="UP000001542"/>
    </source>
</evidence>
<dbReference type="PROSITE" id="PS50090">
    <property type="entry name" value="MYB_LIKE"/>
    <property type="match status" value="2"/>
</dbReference>
<dbReference type="eggNOG" id="KOG0048">
    <property type="taxonomic scope" value="Eukaryota"/>
</dbReference>
<feature type="domain" description="HTH myb-type" evidence="7">
    <location>
        <begin position="16"/>
        <end position="64"/>
    </location>
</feature>
<evidence type="ECO:0000256" key="4">
    <source>
        <dbReference type="ARBA" id="ARBA00023163"/>
    </source>
</evidence>
<dbReference type="InParanoid" id="A2FIY3"/>
<dbReference type="Proteomes" id="UP000001542">
    <property type="component" value="Unassembled WGS sequence"/>
</dbReference>
<dbReference type="GO" id="GO:0000981">
    <property type="term" value="F:DNA-binding transcription factor activity, RNA polymerase II-specific"/>
    <property type="evidence" value="ECO:0000318"/>
    <property type="project" value="GO_Central"/>
</dbReference>
<evidence type="ECO:0000256" key="5">
    <source>
        <dbReference type="ARBA" id="ARBA00023242"/>
    </source>
</evidence>
<proteinExistence type="predicted"/>
<evidence type="ECO:0000256" key="2">
    <source>
        <dbReference type="ARBA" id="ARBA00023015"/>
    </source>
</evidence>
<dbReference type="InterPro" id="IPR009057">
    <property type="entry name" value="Homeodomain-like_sf"/>
</dbReference>
<keyword evidence="9" id="KW-1185">Reference proteome</keyword>
<dbReference type="RefSeq" id="XP_001308062.1">
    <property type="nucleotide sequence ID" value="XM_001308061.1"/>
</dbReference>
<name>A2FIY3_TRIV3</name>
<keyword evidence="2" id="KW-0805">Transcription regulation</keyword>
<dbReference type="PANTHER" id="PTHR46621:SF1">
    <property type="entry name" value="SNRNA-ACTIVATING PROTEIN COMPLEX SUBUNIT 4"/>
    <property type="match status" value="1"/>
</dbReference>
<evidence type="ECO:0000256" key="1">
    <source>
        <dbReference type="ARBA" id="ARBA00022737"/>
    </source>
</evidence>
<organism evidence="8 9">
    <name type="scientific">Trichomonas vaginalis (strain ATCC PRA-98 / G3)</name>
    <dbReference type="NCBI Taxonomy" id="412133"/>
    <lineage>
        <taxon>Eukaryota</taxon>
        <taxon>Metamonada</taxon>
        <taxon>Parabasalia</taxon>
        <taxon>Trichomonadida</taxon>
        <taxon>Trichomonadidae</taxon>
        <taxon>Trichomonas</taxon>
    </lineage>
</organism>
<dbReference type="KEGG" id="tva:75672276"/>
<dbReference type="Pfam" id="PF13921">
    <property type="entry name" value="Myb_DNA-bind_6"/>
    <property type="match status" value="1"/>
</dbReference>
<dbReference type="SMR" id="A2FIY3"/>
<dbReference type="PANTHER" id="PTHR46621">
    <property type="entry name" value="SNRNA-ACTIVATING PROTEIN COMPLEX SUBUNIT 4"/>
    <property type="match status" value="1"/>
</dbReference>
<dbReference type="FunFam" id="1.10.10.60:FF:000010">
    <property type="entry name" value="Transcriptional activator Myb isoform A"/>
    <property type="match status" value="1"/>
</dbReference>
<dbReference type="STRING" id="5722.A2FIY3"/>
<keyword evidence="3 8" id="KW-0238">DNA-binding</keyword>
<sequence length="168" mass="19997">MINKKANKKGFVPKIKFTAEEDKMLTDLVSKIGAADWDIISKNMKNRTPRQCRERWINYIAPNLSNEPWTKEEDDLLDELYEEYGSRWHKIADIFPNRSGNCIRNRFKLRQRRKEKKLKMDQKNNRSTNIVVNPSIEHIDQCIKSIPNPDVFEMFDFDENTIEQIFTS</sequence>
<gene>
    <name evidence="8" type="ORF">TVAG_385200</name>
</gene>
<reference evidence="8" key="1">
    <citation type="submission" date="2006-10" db="EMBL/GenBank/DDBJ databases">
        <authorList>
            <person name="Amadeo P."/>
            <person name="Zhao Q."/>
            <person name="Wortman J."/>
            <person name="Fraser-Liggett C."/>
            <person name="Carlton J."/>
        </authorList>
    </citation>
    <scope>NUCLEOTIDE SEQUENCE</scope>
    <source>
        <strain evidence="8">G3</strain>
    </source>
</reference>
<dbReference type="GO" id="GO:0005634">
    <property type="term" value="C:nucleus"/>
    <property type="evidence" value="ECO:0000318"/>
    <property type="project" value="GO_Central"/>
</dbReference>
<feature type="domain" description="Myb-like" evidence="6">
    <location>
        <begin position="16"/>
        <end position="60"/>
    </location>
</feature>
<reference evidence="8" key="2">
    <citation type="journal article" date="2007" name="Science">
        <title>Draft genome sequence of the sexually transmitted pathogen Trichomonas vaginalis.</title>
        <authorList>
            <person name="Carlton J.M."/>
            <person name="Hirt R.P."/>
            <person name="Silva J.C."/>
            <person name="Delcher A.L."/>
            <person name="Schatz M."/>
            <person name="Zhao Q."/>
            <person name="Wortman J.R."/>
            <person name="Bidwell S.L."/>
            <person name="Alsmark U.C.M."/>
            <person name="Besteiro S."/>
            <person name="Sicheritz-Ponten T."/>
            <person name="Noel C.J."/>
            <person name="Dacks J.B."/>
            <person name="Foster P.G."/>
            <person name="Simillion C."/>
            <person name="Van de Peer Y."/>
            <person name="Miranda-Saavedra D."/>
            <person name="Barton G.J."/>
            <person name="Westrop G.D."/>
            <person name="Mueller S."/>
            <person name="Dessi D."/>
            <person name="Fiori P.L."/>
            <person name="Ren Q."/>
            <person name="Paulsen I."/>
            <person name="Zhang H."/>
            <person name="Bastida-Corcuera F.D."/>
            <person name="Simoes-Barbosa A."/>
            <person name="Brown M.T."/>
            <person name="Hayes R.D."/>
            <person name="Mukherjee M."/>
            <person name="Okumura C.Y."/>
            <person name="Schneider R."/>
            <person name="Smith A.J."/>
            <person name="Vanacova S."/>
            <person name="Villalvazo M."/>
            <person name="Haas B.J."/>
            <person name="Pertea M."/>
            <person name="Feldblyum T.V."/>
            <person name="Utterback T.R."/>
            <person name="Shu C.L."/>
            <person name="Osoegawa K."/>
            <person name="de Jong P.J."/>
            <person name="Hrdy I."/>
            <person name="Horvathova L."/>
            <person name="Zubacova Z."/>
            <person name="Dolezal P."/>
            <person name="Malik S.B."/>
            <person name="Logsdon J.M. Jr."/>
            <person name="Henze K."/>
            <person name="Gupta A."/>
            <person name="Wang C.C."/>
            <person name="Dunne R.L."/>
            <person name="Upcroft J.A."/>
            <person name="Upcroft P."/>
            <person name="White O."/>
            <person name="Salzberg S.L."/>
            <person name="Tang P."/>
            <person name="Chiu C.-H."/>
            <person name="Lee Y.-S."/>
            <person name="Embley T.M."/>
            <person name="Coombs G.H."/>
            <person name="Mottram J.C."/>
            <person name="Tachezy J."/>
            <person name="Fraser-Liggett C.M."/>
            <person name="Johnson P.J."/>
        </authorList>
    </citation>
    <scope>NUCLEOTIDE SEQUENCE [LARGE SCALE GENOMIC DNA]</scope>
    <source>
        <strain evidence="8">G3</strain>
    </source>
</reference>
<keyword evidence="4" id="KW-0804">Transcription</keyword>
<dbReference type="AlphaFoldDB" id="A2FIY3"/>
<dbReference type="InterPro" id="IPR017930">
    <property type="entry name" value="Myb_dom"/>
</dbReference>
<dbReference type="VEuPathDB" id="TrichDB:TVAG_385200"/>